<dbReference type="InterPro" id="IPR036271">
    <property type="entry name" value="Tet_transcr_reg_TetR-rel_C_sf"/>
</dbReference>
<evidence type="ECO:0000313" key="8">
    <source>
        <dbReference type="Proteomes" id="UP000432015"/>
    </source>
</evidence>
<dbReference type="GO" id="GO:0045892">
    <property type="term" value="P:negative regulation of DNA-templated transcription"/>
    <property type="evidence" value="ECO:0007669"/>
    <property type="project" value="InterPro"/>
</dbReference>
<accession>A0A7K1KXR7</accession>
<evidence type="ECO:0000256" key="3">
    <source>
        <dbReference type="ARBA" id="ARBA00023163"/>
    </source>
</evidence>
<dbReference type="Pfam" id="PF00440">
    <property type="entry name" value="TetR_N"/>
    <property type="match status" value="1"/>
</dbReference>
<proteinExistence type="predicted"/>
<feature type="region of interest" description="Disordered" evidence="5">
    <location>
        <begin position="1"/>
        <end position="30"/>
    </location>
</feature>
<dbReference type="EMBL" id="WOFH01000003">
    <property type="protein sequence ID" value="MUN36857.1"/>
    <property type="molecule type" value="Genomic_DNA"/>
</dbReference>
<dbReference type="InterPro" id="IPR009057">
    <property type="entry name" value="Homeodomain-like_sf"/>
</dbReference>
<dbReference type="InterPro" id="IPR050109">
    <property type="entry name" value="HTH-type_TetR-like_transc_reg"/>
</dbReference>
<dbReference type="PROSITE" id="PS50977">
    <property type="entry name" value="HTH_TETR_2"/>
    <property type="match status" value="1"/>
</dbReference>
<evidence type="ECO:0000259" key="6">
    <source>
        <dbReference type="PROSITE" id="PS50977"/>
    </source>
</evidence>
<gene>
    <name evidence="7" type="ORF">GNZ18_09635</name>
</gene>
<feature type="DNA-binding region" description="H-T-H motif" evidence="4">
    <location>
        <begin position="53"/>
        <end position="72"/>
    </location>
</feature>
<name>A0A7K1KXR7_9ACTN</name>
<dbReference type="InterPro" id="IPR001647">
    <property type="entry name" value="HTH_TetR"/>
</dbReference>
<feature type="domain" description="HTH tetR-type" evidence="6">
    <location>
        <begin position="30"/>
        <end position="90"/>
    </location>
</feature>
<evidence type="ECO:0000256" key="4">
    <source>
        <dbReference type="PROSITE-ProRule" id="PRU00335"/>
    </source>
</evidence>
<keyword evidence="8" id="KW-1185">Reference proteome</keyword>
<evidence type="ECO:0000256" key="1">
    <source>
        <dbReference type="ARBA" id="ARBA00023015"/>
    </source>
</evidence>
<comment type="caution">
    <text evidence="7">The sequence shown here is derived from an EMBL/GenBank/DDBJ whole genome shotgun (WGS) entry which is preliminary data.</text>
</comment>
<dbReference type="GO" id="GO:0003700">
    <property type="term" value="F:DNA-binding transcription factor activity"/>
    <property type="evidence" value="ECO:0007669"/>
    <property type="project" value="TreeGrafter"/>
</dbReference>
<dbReference type="Proteomes" id="UP000432015">
    <property type="component" value="Unassembled WGS sequence"/>
</dbReference>
<dbReference type="Pfam" id="PF02909">
    <property type="entry name" value="TetR_C_1"/>
    <property type="match status" value="1"/>
</dbReference>
<evidence type="ECO:0000256" key="2">
    <source>
        <dbReference type="ARBA" id="ARBA00023125"/>
    </source>
</evidence>
<protein>
    <submittedName>
        <fullName evidence="7">TetR family transcriptional regulator</fullName>
    </submittedName>
</protein>
<dbReference type="AlphaFoldDB" id="A0A7K1KXR7"/>
<organism evidence="7 8">
    <name type="scientific">Actinomadura litoris</name>
    <dbReference type="NCBI Taxonomy" id="2678616"/>
    <lineage>
        <taxon>Bacteria</taxon>
        <taxon>Bacillati</taxon>
        <taxon>Actinomycetota</taxon>
        <taxon>Actinomycetes</taxon>
        <taxon>Streptosporangiales</taxon>
        <taxon>Thermomonosporaceae</taxon>
        <taxon>Actinomadura</taxon>
    </lineage>
</organism>
<sequence length="238" mass="26052">MAGRDVRQPEGGNGGYLWDEEPPPPGPRPLLSRRKVVEAAIAKADAEGVDAVSMRRLATGLGVGTMTLYRYVPSKDDLLVLMNDAVLGEEELPESPSEDWRADLMRVMRLQRSVARRHPWWVETAVGRPPIGPNALRINEFALGALVRFDLDITVMQALVALLKSYVLGAVTARLAEEGVAADAGDALVPWARRLVAEGRHPLTVRYMAEAETWDDDRTFQFGADRVLDGISAMLPGA</sequence>
<keyword evidence="2 4" id="KW-0238">DNA-binding</keyword>
<dbReference type="PANTHER" id="PTHR30055">
    <property type="entry name" value="HTH-TYPE TRANSCRIPTIONAL REGULATOR RUTR"/>
    <property type="match status" value="1"/>
</dbReference>
<dbReference type="Gene3D" id="1.10.357.10">
    <property type="entry name" value="Tetracycline Repressor, domain 2"/>
    <property type="match status" value="1"/>
</dbReference>
<evidence type="ECO:0000256" key="5">
    <source>
        <dbReference type="SAM" id="MobiDB-lite"/>
    </source>
</evidence>
<dbReference type="InterPro" id="IPR004111">
    <property type="entry name" value="Repressor_TetR_C"/>
</dbReference>
<dbReference type="GO" id="GO:0000976">
    <property type="term" value="F:transcription cis-regulatory region binding"/>
    <property type="evidence" value="ECO:0007669"/>
    <property type="project" value="TreeGrafter"/>
</dbReference>
<dbReference type="SUPFAM" id="SSF46689">
    <property type="entry name" value="Homeodomain-like"/>
    <property type="match status" value="1"/>
</dbReference>
<keyword evidence="3" id="KW-0804">Transcription</keyword>
<evidence type="ECO:0000313" key="7">
    <source>
        <dbReference type="EMBL" id="MUN36857.1"/>
    </source>
</evidence>
<dbReference type="Gene3D" id="1.10.10.60">
    <property type="entry name" value="Homeodomain-like"/>
    <property type="match status" value="1"/>
</dbReference>
<dbReference type="SUPFAM" id="SSF48498">
    <property type="entry name" value="Tetracyclin repressor-like, C-terminal domain"/>
    <property type="match status" value="1"/>
</dbReference>
<dbReference type="PANTHER" id="PTHR30055:SF151">
    <property type="entry name" value="TRANSCRIPTIONAL REGULATORY PROTEIN"/>
    <property type="match status" value="1"/>
</dbReference>
<keyword evidence="1" id="KW-0805">Transcription regulation</keyword>
<reference evidence="7 8" key="1">
    <citation type="submission" date="2019-11" db="EMBL/GenBank/DDBJ databases">
        <authorList>
            <person name="Cao P."/>
        </authorList>
    </citation>
    <scope>NUCLEOTIDE SEQUENCE [LARGE SCALE GENOMIC DNA]</scope>
    <source>
        <strain evidence="7 8">NEAU-AAG5</strain>
    </source>
</reference>